<feature type="transmembrane region" description="Helical" evidence="1">
    <location>
        <begin position="46"/>
        <end position="64"/>
    </location>
</feature>
<organism evidence="2 3">
    <name type="scientific">Handroanthus impetiginosus</name>
    <dbReference type="NCBI Taxonomy" id="429701"/>
    <lineage>
        <taxon>Eukaryota</taxon>
        <taxon>Viridiplantae</taxon>
        <taxon>Streptophyta</taxon>
        <taxon>Embryophyta</taxon>
        <taxon>Tracheophyta</taxon>
        <taxon>Spermatophyta</taxon>
        <taxon>Magnoliopsida</taxon>
        <taxon>eudicotyledons</taxon>
        <taxon>Gunneridae</taxon>
        <taxon>Pentapetalae</taxon>
        <taxon>asterids</taxon>
        <taxon>lamiids</taxon>
        <taxon>Lamiales</taxon>
        <taxon>Bignoniaceae</taxon>
        <taxon>Crescentiina</taxon>
        <taxon>Tabebuia alliance</taxon>
        <taxon>Handroanthus</taxon>
    </lineage>
</organism>
<name>A0A2G9HAT4_9LAMI</name>
<dbReference type="Proteomes" id="UP000231279">
    <property type="component" value="Unassembled WGS sequence"/>
</dbReference>
<evidence type="ECO:0000256" key="1">
    <source>
        <dbReference type="SAM" id="Phobius"/>
    </source>
</evidence>
<evidence type="ECO:0000313" key="3">
    <source>
        <dbReference type="Proteomes" id="UP000231279"/>
    </source>
</evidence>
<dbReference type="STRING" id="429701.A0A2G9HAT4"/>
<dbReference type="EMBL" id="NKXS01002244">
    <property type="protein sequence ID" value="PIN14641.1"/>
    <property type="molecule type" value="Genomic_DNA"/>
</dbReference>
<keyword evidence="1" id="KW-0812">Transmembrane</keyword>
<gene>
    <name evidence="2" type="ORF">CDL12_12736</name>
</gene>
<feature type="transmembrane region" description="Helical" evidence="1">
    <location>
        <begin position="76"/>
        <end position="95"/>
    </location>
</feature>
<protein>
    <submittedName>
        <fullName evidence="2">Uncharacterized protein</fullName>
    </submittedName>
</protein>
<feature type="transmembrane region" description="Helical" evidence="1">
    <location>
        <begin position="107"/>
        <end position="129"/>
    </location>
</feature>
<sequence length="141" mass="16380">MLVATDWDIRVMLRINNNSFKFSTINVLISREFYRFCVDDEILCDVGFVILLVDLYIVAIMVSFTKLSEQNKIANFFLLGFVFPLMWYYTTILYLGNYYREDPRERAGLAATAIAVSSLPNIFDAFFFVNSRIQKLNKNGP</sequence>
<dbReference type="AlphaFoldDB" id="A0A2G9HAT4"/>
<reference evidence="3" key="1">
    <citation type="journal article" date="2018" name="Gigascience">
        <title>Genome assembly of the Pink Ipe (Handroanthus impetiginosus, Bignoniaceae), a highly valued, ecologically keystone Neotropical timber forest tree.</title>
        <authorList>
            <person name="Silva-Junior O.B."/>
            <person name="Grattapaglia D."/>
            <person name="Novaes E."/>
            <person name="Collevatti R.G."/>
        </authorList>
    </citation>
    <scope>NUCLEOTIDE SEQUENCE [LARGE SCALE GENOMIC DNA]</scope>
    <source>
        <strain evidence="3">cv. UFG-1</strain>
    </source>
</reference>
<keyword evidence="3" id="KW-1185">Reference proteome</keyword>
<keyword evidence="1" id="KW-0472">Membrane</keyword>
<accession>A0A2G9HAT4</accession>
<comment type="caution">
    <text evidence="2">The sequence shown here is derived from an EMBL/GenBank/DDBJ whole genome shotgun (WGS) entry which is preliminary data.</text>
</comment>
<proteinExistence type="predicted"/>
<dbReference type="OrthoDB" id="1992009at2759"/>
<dbReference type="PANTHER" id="PTHR46666:SF2">
    <property type="entry name" value="60S RIBOSOMAL L18A-LIKE PROTEIN"/>
    <property type="match status" value="1"/>
</dbReference>
<dbReference type="PANTHER" id="PTHR46666">
    <property type="entry name" value="60S RIBOSOMAL L18A-LIKE PROTEIN"/>
    <property type="match status" value="1"/>
</dbReference>
<evidence type="ECO:0000313" key="2">
    <source>
        <dbReference type="EMBL" id="PIN14641.1"/>
    </source>
</evidence>
<keyword evidence="1" id="KW-1133">Transmembrane helix</keyword>